<keyword evidence="2" id="KW-0732">Signal</keyword>
<dbReference type="OrthoDB" id="419598at2759"/>
<dbReference type="PANTHER" id="PTHR15020:SF11">
    <property type="entry name" value="OS06G0360300 PROTEIN"/>
    <property type="match status" value="1"/>
</dbReference>
<accession>A0A0M0JIE1</accession>
<comment type="caution">
    <text evidence="4">The sequence shown here is derived from an EMBL/GenBank/DDBJ whole genome shotgun (WGS) entry which is preliminary data.</text>
</comment>
<evidence type="ECO:0000313" key="4">
    <source>
        <dbReference type="EMBL" id="KOO26349.1"/>
    </source>
</evidence>
<evidence type="ECO:0000313" key="5">
    <source>
        <dbReference type="Proteomes" id="UP000037460"/>
    </source>
</evidence>
<organism evidence="4 5">
    <name type="scientific">Chrysochromulina tobinii</name>
    <dbReference type="NCBI Taxonomy" id="1460289"/>
    <lineage>
        <taxon>Eukaryota</taxon>
        <taxon>Haptista</taxon>
        <taxon>Haptophyta</taxon>
        <taxon>Prymnesiophyceae</taxon>
        <taxon>Prymnesiales</taxon>
        <taxon>Chrysochromulinaceae</taxon>
        <taxon>Chrysochromulina</taxon>
    </lineage>
</organism>
<dbReference type="InterPro" id="IPR016040">
    <property type="entry name" value="NAD(P)-bd_dom"/>
</dbReference>
<feature type="transmembrane region" description="Helical" evidence="1">
    <location>
        <begin position="301"/>
        <end position="321"/>
    </location>
</feature>
<dbReference type="Proteomes" id="UP000037460">
    <property type="component" value="Unassembled WGS sequence"/>
</dbReference>
<protein>
    <recommendedName>
        <fullName evidence="3">NAD(P)-binding domain-containing protein</fullName>
    </recommendedName>
</protein>
<dbReference type="PANTHER" id="PTHR15020">
    <property type="entry name" value="FLAVIN REDUCTASE-RELATED"/>
    <property type="match status" value="1"/>
</dbReference>
<feature type="chain" id="PRO_5005601879" description="NAD(P)-binding domain-containing protein" evidence="2">
    <location>
        <begin position="18"/>
        <end position="329"/>
    </location>
</feature>
<dbReference type="EMBL" id="JWZX01002865">
    <property type="protein sequence ID" value="KOO26349.1"/>
    <property type="molecule type" value="Genomic_DNA"/>
</dbReference>
<dbReference type="Gene3D" id="3.40.50.720">
    <property type="entry name" value="NAD(P)-binding Rossmann-like Domain"/>
    <property type="match status" value="1"/>
</dbReference>
<dbReference type="InterPro" id="IPR036291">
    <property type="entry name" value="NAD(P)-bd_dom_sf"/>
</dbReference>
<proteinExistence type="predicted"/>
<evidence type="ECO:0000259" key="3">
    <source>
        <dbReference type="Pfam" id="PF13460"/>
    </source>
</evidence>
<dbReference type="SUPFAM" id="SSF51735">
    <property type="entry name" value="NAD(P)-binding Rossmann-fold domains"/>
    <property type="match status" value="1"/>
</dbReference>
<keyword evidence="1" id="KW-0472">Membrane</keyword>
<dbReference type="AlphaFoldDB" id="A0A0M0JIE1"/>
<name>A0A0M0JIE1_9EUKA</name>
<dbReference type="Pfam" id="PF13460">
    <property type="entry name" value="NAD_binding_10"/>
    <property type="match status" value="1"/>
</dbReference>
<gene>
    <name evidence="4" type="ORF">Ctob_002249</name>
</gene>
<keyword evidence="1" id="KW-0812">Transmembrane</keyword>
<sequence length="329" mass="34718">MRRTLAVVLLALPTAAGKTVALTGATGRLGRIAVQKLSQRGFSTRLLVRHNIEGVTPSIEADAPPAAIAAYLAKLPGVTVVKGDVTDTASVVTLLEGCEACLALHGARRTRKLQDLLPWVDPTTDPQHAKRVNYDGVRHLLAAAKASGTCKRIVRITGKGETPWSLFSILINTMGSLAKAWNYEGECLLRSDRRVDYTIIRPGIMVAGMEALDEGTALGLADNGGDLKVSKIPHASIAELAIECLAYPNAARSTLCAMAVPTEEGASSYAPLLAKVKPDTREFAPTLLAQHLLAVRVGGTALAALATGMASALVVAVVNIFRALMRLFV</sequence>
<feature type="signal peptide" evidence="2">
    <location>
        <begin position="1"/>
        <end position="17"/>
    </location>
</feature>
<evidence type="ECO:0000256" key="1">
    <source>
        <dbReference type="SAM" id="Phobius"/>
    </source>
</evidence>
<feature type="domain" description="NAD(P)-binding" evidence="3">
    <location>
        <begin position="24"/>
        <end position="247"/>
    </location>
</feature>
<keyword evidence="1" id="KW-1133">Transmembrane helix</keyword>
<keyword evidence="5" id="KW-1185">Reference proteome</keyword>
<evidence type="ECO:0000256" key="2">
    <source>
        <dbReference type="SAM" id="SignalP"/>
    </source>
</evidence>
<reference evidence="5" key="1">
    <citation type="journal article" date="2015" name="PLoS Genet.">
        <title>Genome Sequence and Transcriptome Analyses of Chrysochromulina tobin: Metabolic Tools for Enhanced Algal Fitness in the Prominent Order Prymnesiales (Haptophyceae).</title>
        <authorList>
            <person name="Hovde B.T."/>
            <person name="Deodato C.R."/>
            <person name="Hunsperger H.M."/>
            <person name="Ryken S.A."/>
            <person name="Yost W."/>
            <person name="Jha R.K."/>
            <person name="Patterson J."/>
            <person name="Monnat R.J. Jr."/>
            <person name="Barlow S.B."/>
            <person name="Starkenburg S.R."/>
            <person name="Cattolico R.A."/>
        </authorList>
    </citation>
    <scope>NUCLEOTIDE SEQUENCE</scope>
    <source>
        <strain evidence="5">CCMP291</strain>
    </source>
</reference>